<accession>A0A382UKV4</accession>
<proteinExistence type="predicted"/>
<evidence type="ECO:0000313" key="1">
    <source>
        <dbReference type="EMBL" id="SVD34465.1"/>
    </source>
</evidence>
<reference evidence="1" key="1">
    <citation type="submission" date="2018-05" db="EMBL/GenBank/DDBJ databases">
        <authorList>
            <person name="Lanie J.A."/>
            <person name="Ng W.-L."/>
            <person name="Kazmierczak K.M."/>
            <person name="Andrzejewski T.M."/>
            <person name="Davidsen T.M."/>
            <person name="Wayne K.J."/>
            <person name="Tettelin H."/>
            <person name="Glass J.I."/>
            <person name="Rusch D."/>
            <person name="Podicherti R."/>
            <person name="Tsui H.-C.T."/>
            <person name="Winkler M.E."/>
        </authorList>
    </citation>
    <scope>NUCLEOTIDE SEQUENCE</scope>
</reference>
<organism evidence="1">
    <name type="scientific">marine metagenome</name>
    <dbReference type="NCBI Taxonomy" id="408172"/>
    <lineage>
        <taxon>unclassified sequences</taxon>
        <taxon>metagenomes</taxon>
        <taxon>ecological metagenomes</taxon>
    </lineage>
</organism>
<gene>
    <name evidence="1" type="ORF">METZ01_LOCUS387319</name>
</gene>
<dbReference type="AlphaFoldDB" id="A0A382UKV4"/>
<sequence>MTEQTEQTQTQTQKPVDENQGVLIEGHIKIFDPETEEVFVDKRNAIHYENFSEALAKSIANRANGYIEEMHFGNGGTSVDSTGVITYLTSNNSSSNAALYNETYYKSINDLSAANSDATRNKIEVRHTSGNVYSDIVCTCLLDYGEPAGQKAFDNTTTFTDSYVFDELALYSYSASGAGTGKLLTHVIFHPVQKSLNRLIQIDYTVRVQSLTNFVES</sequence>
<dbReference type="EMBL" id="UINC01144758">
    <property type="protein sequence ID" value="SVD34465.1"/>
    <property type="molecule type" value="Genomic_DNA"/>
</dbReference>
<protein>
    <submittedName>
        <fullName evidence="1">Uncharacterized protein</fullName>
    </submittedName>
</protein>
<name>A0A382UKV4_9ZZZZ</name>